<keyword evidence="2" id="KW-1185">Reference proteome</keyword>
<accession>A0AAV0BFR3</accession>
<proteinExistence type="predicted"/>
<evidence type="ECO:0000313" key="1">
    <source>
        <dbReference type="EMBL" id="CAH7685239.1"/>
    </source>
</evidence>
<dbReference type="AlphaFoldDB" id="A0AAV0BFR3"/>
<organism evidence="1 2">
    <name type="scientific">Phakopsora pachyrhizi</name>
    <name type="common">Asian soybean rust disease fungus</name>
    <dbReference type="NCBI Taxonomy" id="170000"/>
    <lineage>
        <taxon>Eukaryota</taxon>
        <taxon>Fungi</taxon>
        <taxon>Dikarya</taxon>
        <taxon>Basidiomycota</taxon>
        <taxon>Pucciniomycotina</taxon>
        <taxon>Pucciniomycetes</taxon>
        <taxon>Pucciniales</taxon>
        <taxon>Phakopsoraceae</taxon>
        <taxon>Phakopsora</taxon>
    </lineage>
</organism>
<comment type="caution">
    <text evidence="1">The sequence shown here is derived from an EMBL/GenBank/DDBJ whole genome shotgun (WGS) entry which is preliminary data.</text>
</comment>
<sequence>LVEQPNFTTLALPRSPTWLSHTAQNLQTPWNFTPDALAFVKFMLATPDYMKTELERDLEELATLSKWSVVTKETEDLSIMFVQTAKAKFKEQIEKASLLKT</sequence>
<protein>
    <recommendedName>
        <fullName evidence="3">ABC transporter substrate-binding protein</fullName>
    </recommendedName>
</protein>
<feature type="non-terminal residue" evidence="1">
    <location>
        <position position="101"/>
    </location>
</feature>
<gene>
    <name evidence="1" type="ORF">PPACK8108_LOCUS19726</name>
</gene>
<feature type="non-terminal residue" evidence="1">
    <location>
        <position position="1"/>
    </location>
</feature>
<dbReference type="Proteomes" id="UP001153365">
    <property type="component" value="Unassembled WGS sequence"/>
</dbReference>
<dbReference type="EMBL" id="CALTRL010005715">
    <property type="protein sequence ID" value="CAH7685239.1"/>
    <property type="molecule type" value="Genomic_DNA"/>
</dbReference>
<evidence type="ECO:0008006" key="3">
    <source>
        <dbReference type="Google" id="ProtNLM"/>
    </source>
</evidence>
<name>A0AAV0BFR3_PHAPC</name>
<reference evidence="1" key="1">
    <citation type="submission" date="2022-06" db="EMBL/GenBank/DDBJ databases">
        <authorList>
            <consortium name="SYNGENTA / RWTH Aachen University"/>
        </authorList>
    </citation>
    <scope>NUCLEOTIDE SEQUENCE</scope>
</reference>
<evidence type="ECO:0000313" key="2">
    <source>
        <dbReference type="Proteomes" id="UP001153365"/>
    </source>
</evidence>